<sequence>MSADYAESWKAWEAASGGRAVLHGSPEEIKAMYDALVQALLPLMPTPSDNVEVQEDKVDGIGYRVYTPKGHKGGLPIGVNTHGGGYMTGDLNADHLLCIAISEYTNSAIVNVDYRLSPEHKWPAQLDDTLTVYKWAHKNASSFGGDNTKMYTLGGSAGGALALQAANKIVKDPELKDSLKGIAAQVPCTTHWENVPEKYKSKYKSYTENESGVPIIDKESMDTFYKHVGADPKDPDVFTILATDNHKNFPPVYFTACQFDPLRDDAYVMQEALEEAGVKTKLDYYPGMPHYFWIFPPVPESQTYVQNLVAGIEWLKSQF</sequence>
<dbReference type="Proteomes" id="UP001056384">
    <property type="component" value="Chromosome 3"/>
</dbReference>
<dbReference type="AlphaFoldDB" id="A0A9Q9AR39"/>
<dbReference type="OrthoDB" id="408631at2759"/>
<dbReference type="Pfam" id="PF07859">
    <property type="entry name" value="Abhydrolase_3"/>
    <property type="match status" value="1"/>
</dbReference>
<name>A0A9Q9AR39_9PEZI</name>
<accession>A0A9Q9AR39</accession>
<dbReference type="GO" id="GO:0016787">
    <property type="term" value="F:hydrolase activity"/>
    <property type="evidence" value="ECO:0007669"/>
    <property type="project" value="UniProtKB-KW"/>
</dbReference>
<dbReference type="PANTHER" id="PTHR48081:SF8">
    <property type="entry name" value="ALPHA_BETA HYDROLASE FOLD-3 DOMAIN-CONTAINING PROTEIN-RELATED"/>
    <property type="match status" value="1"/>
</dbReference>
<keyword evidence="4" id="KW-1185">Reference proteome</keyword>
<dbReference type="EMBL" id="CP099420">
    <property type="protein sequence ID" value="USW50653.1"/>
    <property type="molecule type" value="Genomic_DNA"/>
</dbReference>
<dbReference type="InterPro" id="IPR050300">
    <property type="entry name" value="GDXG_lipolytic_enzyme"/>
</dbReference>
<evidence type="ECO:0000313" key="4">
    <source>
        <dbReference type="Proteomes" id="UP001056384"/>
    </source>
</evidence>
<keyword evidence="1 3" id="KW-0378">Hydrolase</keyword>
<evidence type="ECO:0000313" key="3">
    <source>
        <dbReference type="EMBL" id="USW50653.1"/>
    </source>
</evidence>
<dbReference type="Gene3D" id="3.40.50.1820">
    <property type="entry name" value="alpha/beta hydrolase"/>
    <property type="match status" value="1"/>
</dbReference>
<organism evidence="3 4">
    <name type="scientific">Septoria linicola</name>
    <dbReference type="NCBI Taxonomy" id="215465"/>
    <lineage>
        <taxon>Eukaryota</taxon>
        <taxon>Fungi</taxon>
        <taxon>Dikarya</taxon>
        <taxon>Ascomycota</taxon>
        <taxon>Pezizomycotina</taxon>
        <taxon>Dothideomycetes</taxon>
        <taxon>Dothideomycetidae</taxon>
        <taxon>Mycosphaerellales</taxon>
        <taxon>Mycosphaerellaceae</taxon>
        <taxon>Septoria</taxon>
    </lineage>
</organism>
<feature type="domain" description="Alpha/beta hydrolase fold-3" evidence="2">
    <location>
        <begin position="79"/>
        <end position="293"/>
    </location>
</feature>
<proteinExistence type="predicted"/>
<protein>
    <submittedName>
        <fullName evidence="3">Alpha/beta hydrolase-3</fullName>
    </submittedName>
</protein>
<dbReference type="SUPFAM" id="SSF53474">
    <property type="entry name" value="alpha/beta-Hydrolases"/>
    <property type="match status" value="1"/>
</dbReference>
<reference evidence="3" key="1">
    <citation type="submission" date="2022-06" db="EMBL/GenBank/DDBJ databases">
        <title>Complete genome sequences of two strains of the flax pathogen Septoria linicola.</title>
        <authorList>
            <person name="Lapalu N."/>
            <person name="Simon A."/>
            <person name="Demenou B."/>
            <person name="Paumier D."/>
            <person name="Guillot M.-P."/>
            <person name="Gout L."/>
            <person name="Valade R."/>
        </authorList>
    </citation>
    <scope>NUCLEOTIDE SEQUENCE</scope>
    <source>
        <strain evidence="3">SE15195</strain>
    </source>
</reference>
<gene>
    <name evidence="3" type="ORF">Slin15195_G039720</name>
</gene>
<dbReference type="InterPro" id="IPR029058">
    <property type="entry name" value="AB_hydrolase_fold"/>
</dbReference>
<dbReference type="PANTHER" id="PTHR48081">
    <property type="entry name" value="AB HYDROLASE SUPERFAMILY PROTEIN C4A8.06C"/>
    <property type="match status" value="1"/>
</dbReference>
<evidence type="ECO:0000256" key="1">
    <source>
        <dbReference type="ARBA" id="ARBA00022801"/>
    </source>
</evidence>
<dbReference type="InterPro" id="IPR013094">
    <property type="entry name" value="AB_hydrolase_3"/>
</dbReference>
<evidence type="ECO:0000259" key="2">
    <source>
        <dbReference type="Pfam" id="PF07859"/>
    </source>
</evidence>